<dbReference type="RefSeq" id="WP_408167878.1">
    <property type="nucleotide sequence ID" value="NZ_JAQQFR010000006.1"/>
</dbReference>
<dbReference type="GO" id="GO:0016787">
    <property type="term" value="F:hydrolase activity"/>
    <property type="evidence" value="ECO:0007669"/>
    <property type="project" value="UniProtKB-KW"/>
</dbReference>
<organism evidence="1 2">
    <name type="scientific">Herbaspirillum rhizosphaerae</name>
    <dbReference type="NCBI Taxonomy" id="346179"/>
    <lineage>
        <taxon>Bacteria</taxon>
        <taxon>Pseudomonadati</taxon>
        <taxon>Pseudomonadota</taxon>
        <taxon>Betaproteobacteria</taxon>
        <taxon>Burkholderiales</taxon>
        <taxon>Oxalobacteraceae</taxon>
        <taxon>Herbaspirillum</taxon>
    </lineage>
</organism>
<evidence type="ECO:0000313" key="1">
    <source>
        <dbReference type="EMBL" id="MFL9878884.1"/>
    </source>
</evidence>
<evidence type="ECO:0000313" key="2">
    <source>
        <dbReference type="Proteomes" id="UP001629214"/>
    </source>
</evidence>
<protein>
    <submittedName>
        <fullName evidence="1">HAD-IIB family hydrolase</fullName>
    </submittedName>
</protein>
<dbReference type="PANTHER" id="PTHR10000">
    <property type="entry name" value="PHOSPHOSERINE PHOSPHATASE"/>
    <property type="match status" value="1"/>
</dbReference>
<proteinExistence type="predicted"/>
<name>A0ABW8Z771_9BURK</name>
<dbReference type="EMBL" id="JAQQFR010000006">
    <property type="protein sequence ID" value="MFL9878884.1"/>
    <property type="molecule type" value="Genomic_DNA"/>
</dbReference>
<keyword evidence="1" id="KW-0378">Hydrolase</keyword>
<reference evidence="1 2" key="1">
    <citation type="journal article" date="2024" name="Chem. Sci.">
        <title>Discovery of megapolipeptins by genome mining of a Burkholderiales bacteria collection.</title>
        <authorList>
            <person name="Paulo B.S."/>
            <person name="Recchia M.J.J."/>
            <person name="Lee S."/>
            <person name="Fergusson C.H."/>
            <person name="Romanowski S.B."/>
            <person name="Hernandez A."/>
            <person name="Krull N."/>
            <person name="Liu D.Y."/>
            <person name="Cavanagh H."/>
            <person name="Bos A."/>
            <person name="Gray C.A."/>
            <person name="Murphy B.T."/>
            <person name="Linington R.G."/>
            <person name="Eustaquio A.S."/>
        </authorList>
    </citation>
    <scope>NUCLEOTIDE SEQUENCE [LARGE SCALE GENOMIC DNA]</scope>
    <source>
        <strain evidence="1 2">RL21-008-BIB-B</strain>
    </source>
</reference>
<dbReference type="PANTHER" id="PTHR10000:SF8">
    <property type="entry name" value="HAD SUPERFAMILY HYDROLASE-LIKE, TYPE 3"/>
    <property type="match status" value="1"/>
</dbReference>
<dbReference type="NCBIfam" id="TIGR01484">
    <property type="entry name" value="HAD-SF-IIB"/>
    <property type="match status" value="1"/>
</dbReference>
<sequence>MQPLSQLPRTQAREVRTVFTDIDDTLTTDGKLSAQAYEALESLQRSGLRVIPVTGRPAGWCDHIARMWPVDGVIGENGALYMWHDNITGKLHTRHLLEENIRRENTARLAAVREKILREVPGCAVASDQFCRQYDLAIDFCEDVPPLELDVIDCIVRIMEDAGMTAKISSIHVNGWFGDYDKLSMARLMMQERYDINLDDDTERHRCVFAGDSPNDAPMFAYFPLSVGVANVLDFADRLPHPPRFITHQPSGAGFAELTQHLLEP</sequence>
<comment type="caution">
    <text evidence="1">The sequence shown here is derived from an EMBL/GenBank/DDBJ whole genome shotgun (WGS) entry which is preliminary data.</text>
</comment>
<dbReference type="Proteomes" id="UP001629214">
    <property type="component" value="Unassembled WGS sequence"/>
</dbReference>
<dbReference type="InterPro" id="IPR023214">
    <property type="entry name" value="HAD_sf"/>
</dbReference>
<keyword evidence="2" id="KW-1185">Reference proteome</keyword>
<dbReference type="SUPFAM" id="SSF56784">
    <property type="entry name" value="HAD-like"/>
    <property type="match status" value="1"/>
</dbReference>
<dbReference type="InterPro" id="IPR006379">
    <property type="entry name" value="HAD-SF_hydro_IIB"/>
</dbReference>
<accession>A0ABW8Z771</accession>
<dbReference type="Gene3D" id="3.40.50.1000">
    <property type="entry name" value="HAD superfamily/HAD-like"/>
    <property type="match status" value="2"/>
</dbReference>
<gene>
    <name evidence="1" type="ORF">PQR63_10840</name>
</gene>
<dbReference type="InterPro" id="IPR036412">
    <property type="entry name" value="HAD-like_sf"/>
</dbReference>
<dbReference type="Pfam" id="PF08282">
    <property type="entry name" value="Hydrolase_3"/>
    <property type="match status" value="1"/>
</dbReference>